<reference evidence="2 4" key="1">
    <citation type="submission" date="2018-12" db="EMBL/GenBank/DDBJ databases">
        <title>Venturia inaequalis Genome Resource.</title>
        <authorList>
            <person name="Lichtner F.J."/>
        </authorList>
    </citation>
    <scope>NUCLEOTIDE SEQUENCE [LARGE SCALE GENOMIC DNA]</scope>
    <source>
        <strain evidence="2 4">120213</strain>
        <strain evidence="3 5">DMI_063113</strain>
    </source>
</reference>
<dbReference type="AlphaFoldDB" id="A0A8H3Z7I1"/>
<organism evidence="2 4">
    <name type="scientific">Venturia inaequalis</name>
    <name type="common">Apple scab fungus</name>
    <dbReference type="NCBI Taxonomy" id="5025"/>
    <lineage>
        <taxon>Eukaryota</taxon>
        <taxon>Fungi</taxon>
        <taxon>Dikarya</taxon>
        <taxon>Ascomycota</taxon>
        <taxon>Pezizomycotina</taxon>
        <taxon>Dothideomycetes</taxon>
        <taxon>Pleosporomycetidae</taxon>
        <taxon>Venturiales</taxon>
        <taxon>Venturiaceae</taxon>
        <taxon>Venturia</taxon>
    </lineage>
</organism>
<evidence type="ECO:0000256" key="1">
    <source>
        <dbReference type="SAM" id="MobiDB-lite"/>
    </source>
</evidence>
<dbReference type="EMBL" id="WNWS01000008">
    <property type="protein sequence ID" value="KAE9988389.1"/>
    <property type="molecule type" value="Genomic_DNA"/>
</dbReference>
<name>A0A8H3Z7I1_VENIN</name>
<gene>
    <name evidence="3" type="ORF">EG327_011825</name>
    <name evidence="2" type="ORF">EG328_011149</name>
</gene>
<evidence type="ECO:0000313" key="5">
    <source>
        <dbReference type="Proteomes" id="UP000490939"/>
    </source>
</evidence>
<sequence length="75" mass="8232">MARKGGGERDWESLKLVFGCGLAKEVAALASMRKENVRDEEWKKGHAMAPFTKPHGKEQGPGMGLGWHTNARQIG</sequence>
<evidence type="ECO:0000313" key="4">
    <source>
        <dbReference type="Proteomes" id="UP000447873"/>
    </source>
</evidence>
<evidence type="ECO:0000313" key="2">
    <source>
        <dbReference type="EMBL" id="KAE9988389.1"/>
    </source>
</evidence>
<protein>
    <submittedName>
        <fullName evidence="2">Uncharacterized protein</fullName>
    </submittedName>
</protein>
<dbReference type="EMBL" id="WNWR01000099">
    <property type="protein sequence ID" value="KAE9991323.1"/>
    <property type="molecule type" value="Genomic_DNA"/>
</dbReference>
<keyword evidence="5" id="KW-1185">Reference proteome</keyword>
<dbReference type="Proteomes" id="UP000490939">
    <property type="component" value="Unassembled WGS sequence"/>
</dbReference>
<feature type="compositionally biased region" description="Basic and acidic residues" evidence="1">
    <location>
        <begin position="35"/>
        <end position="44"/>
    </location>
</feature>
<evidence type="ECO:0000313" key="3">
    <source>
        <dbReference type="EMBL" id="KAE9991323.1"/>
    </source>
</evidence>
<proteinExistence type="predicted"/>
<feature type="region of interest" description="Disordered" evidence="1">
    <location>
        <begin position="35"/>
        <end position="75"/>
    </location>
</feature>
<dbReference type="Proteomes" id="UP000447873">
    <property type="component" value="Unassembled WGS sequence"/>
</dbReference>
<comment type="caution">
    <text evidence="2">The sequence shown here is derived from an EMBL/GenBank/DDBJ whole genome shotgun (WGS) entry which is preliminary data.</text>
</comment>
<accession>A0A8H3Z7I1</accession>